<organism evidence="1 2">
    <name type="scientific">Sphingomonas kyeonggiensis</name>
    <dbReference type="NCBI Taxonomy" id="1268553"/>
    <lineage>
        <taxon>Bacteria</taxon>
        <taxon>Pseudomonadati</taxon>
        <taxon>Pseudomonadota</taxon>
        <taxon>Alphaproteobacteria</taxon>
        <taxon>Sphingomonadales</taxon>
        <taxon>Sphingomonadaceae</taxon>
        <taxon>Sphingomonas</taxon>
    </lineage>
</organism>
<name>A0A7W6NZC7_9SPHN</name>
<dbReference type="EMBL" id="JACIEH010000003">
    <property type="protein sequence ID" value="MBB4100686.1"/>
    <property type="molecule type" value="Genomic_DNA"/>
</dbReference>
<keyword evidence="2" id="KW-1185">Reference proteome</keyword>
<proteinExistence type="predicted"/>
<reference evidence="1 2" key="1">
    <citation type="submission" date="2020-08" db="EMBL/GenBank/DDBJ databases">
        <title>Genomic Encyclopedia of Type Strains, Phase IV (KMG-IV): sequencing the most valuable type-strain genomes for metagenomic binning, comparative biology and taxonomic classification.</title>
        <authorList>
            <person name="Goeker M."/>
        </authorList>
    </citation>
    <scope>NUCLEOTIDE SEQUENCE [LARGE SCALE GENOMIC DNA]</scope>
    <source>
        <strain evidence="1 2">DSM 101806</strain>
    </source>
</reference>
<gene>
    <name evidence="1" type="ORF">GGR46_004258</name>
</gene>
<dbReference type="RefSeq" id="WP_183999966.1">
    <property type="nucleotide sequence ID" value="NZ_JACIEH010000003.1"/>
</dbReference>
<evidence type="ECO:0000313" key="2">
    <source>
        <dbReference type="Proteomes" id="UP000557392"/>
    </source>
</evidence>
<dbReference type="AlphaFoldDB" id="A0A7W6NZC7"/>
<comment type="caution">
    <text evidence="1">The sequence shown here is derived from an EMBL/GenBank/DDBJ whole genome shotgun (WGS) entry which is preliminary data.</text>
</comment>
<accession>A0A7W6NZC7</accession>
<protein>
    <submittedName>
        <fullName evidence="1">Uncharacterized protein</fullName>
    </submittedName>
</protein>
<dbReference type="Proteomes" id="UP000557392">
    <property type="component" value="Unassembled WGS sequence"/>
</dbReference>
<sequence>MLALLPLMLGLALPPDGFATKNINSLDGEVLELLGPGFVGAPRPGKLAYTCPDCAGQPILGIEFGRQVDGTEGRVRSGETKIEDLEKQCQARSPECRIEALDAGPAVGWVSSYAIGKDQGATAVLIRDGDLLTIRSVANDAAMARANLDKLLPLVREKIIGS</sequence>
<evidence type="ECO:0000313" key="1">
    <source>
        <dbReference type="EMBL" id="MBB4100686.1"/>
    </source>
</evidence>